<keyword evidence="2" id="KW-1185">Reference proteome</keyword>
<dbReference type="Proteomes" id="UP000594262">
    <property type="component" value="Unplaced"/>
</dbReference>
<evidence type="ECO:0000313" key="2">
    <source>
        <dbReference type="Proteomes" id="UP000594262"/>
    </source>
</evidence>
<protein>
    <submittedName>
        <fullName evidence="1">Uncharacterized protein</fullName>
    </submittedName>
</protein>
<name>A0A7M5XLW8_9CNID</name>
<organism evidence="1 2">
    <name type="scientific">Clytia hemisphaerica</name>
    <dbReference type="NCBI Taxonomy" id="252671"/>
    <lineage>
        <taxon>Eukaryota</taxon>
        <taxon>Metazoa</taxon>
        <taxon>Cnidaria</taxon>
        <taxon>Hydrozoa</taxon>
        <taxon>Hydroidolina</taxon>
        <taxon>Leptothecata</taxon>
        <taxon>Obeliida</taxon>
        <taxon>Clytiidae</taxon>
        <taxon>Clytia</taxon>
    </lineage>
</organism>
<dbReference type="AlphaFoldDB" id="A0A7M5XLW8"/>
<sequence length="148" mass="17077">KHGAPLPLPCELCHVWHKRLDHHLNDVHGKDVSRDQKFKIMSEMRTKYWHKDDESDEEDIGENIQNQFVARSRNHKLDNLPSSSTTHPLPSDFIPPNATRITPAMAKDFNISLEDYFTIVYFDVDHLLKAFENDLMSGNLGESSAKNH</sequence>
<dbReference type="EnsemblMetazoa" id="CLYHEMT025231.1">
    <property type="protein sequence ID" value="CLYHEMP025231.1"/>
    <property type="gene ID" value="CLYHEMG025231"/>
</dbReference>
<reference evidence="1" key="1">
    <citation type="submission" date="2021-01" db="UniProtKB">
        <authorList>
            <consortium name="EnsemblMetazoa"/>
        </authorList>
    </citation>
    <scope>IDENTIFICATION</scope>
</reference>
<accession>A0A7M5XLW8</accession>
<proteinExistence type="predicted"/>
<evidence type="ECO:0000313" key="1">
    <source>
        <dbReference type="EnsemblMetazoa" id="CLYHEMP025231.1"/>
    </source>
</evidence>